<comment type="caution">
    <text evidence="7">The sequence shown here is derived from an EMBL/GenBank/DDBJ whole genome shotgun (WGS) entry which is preliminary data.</text>
</comment>
<evidence type="ECO:0000256" key="1">
    <source>
        <dbReference type="ARBA" id="ARBA00010641"/>
    </source>
</evidence>
<dbReference type="InterPro" id="IPR014284">
    <property type="entry name" value="RNA_pol_sigma-70_dom"/>
</dbReference>
<dbReference type="NCBIfam" id="TIGR02937">
    <property type="entry name" value="sigma70-ECF"/>
    <property type="match status" value="1"/>
</dbReference>
<evidence type="ECO:0000259" key="6">
    <source>
        <dbReference type="Pfam" id="PF08281"/>
    </source>
</evidence>
<feature type="domain" description="RNA polymerase sigma factor 70 region 4 type 2" evidence="6">
    <location>
        <begin position="109"/>
        <end position="159"/>
    </location>
</feature>
<evidence type="ECO:0000256" key="2">
    <source>
        <dbReference type="ARBA" id="ARBA00023015"/>
    </source>
</evidence>
<dbReference type="GO" id="GO:0016987">
    <property type="term" value="F:sigma factor activity"/>
    <property type="evidence" value="ECO:0007669"/>
    <property type="project" value="UniProtKB-KW"/>
</dbReference>
<evidence type="ECO:0000259" key="5">
    <source>
        <dbReference type="Pfam" id="PF04542"/>
    </source>
</evidence>
<reference evidence="7 8" key="1">
    <citation type="submission" date="2019-03" db="EMBL/GenBank/DDBJ databases">
        <title>Genomic analyses of the natural microbiome of Caenorhabditis elegans.</title>
        <authorList>
            <person name="Samuel B."/>
        </authorList>
    </citation>
    <scope>NUCLEOTIDE SEQUENCE [LARGE SCALE GENOMIC DNA]</scope>
    <source>
        <strain evidence="7 8">JUb54</strain>
    </source>
</reference>
<accession>A0ABD7QF45</accession>
<dbReference type="AlphaFoldDB" id="A0ABD7QF45"/>
<dbReference type="PANTHER" id="PTHR43133:SF63">
    <property type="entry name" value="RNA POLYMERASE SIGMA FACTOR FECI-RELATED"/>
    <property type="match status" value="1"/>
</dbReference>
<gene>
    <name evidence="7" type="ORF">EC841_107191</name>
</gene>
<protein>
    <submittedName>
        <fullName evidence="7">RNA polymerase sigma-70 factor (ECF subfamily)</fullName>
    </submittedName>
</protein>
<dbReference type="RefSeq" id="WP_123708897.1">
    <property type="nucleotide sequence ID" value="NZ_SLYQ01000007.1"/>
</dbReference>
<proteinExistence type="inferred from homology"/>
<dbReference type="EMBL" id="SLYQ01000007">
    <property type="protein sequence ID" value="TCQ71591.1"/>
    <property type="molecule type" value="Genomic_DNA"/>
</dbReference>
<dbReference type="InterPro" id="IPR013249">
    <property type="entry name" value="RNA_pol_sigma70_r4_t2"/>
</dbReference>
<evidence type="ECO:0000256" key="3">
    <source>
        <dbReference type="ARBA" id="ARBA00023082"/>
    </source>
</evidence>
<dbReference type="InterPro" id="IPR007627">
    <property type="entry name" value="RNA_pol_sigma70_r2"/>
</dbReference>
<dbReference type="InterPro" id="IPR013324">
    <property type="entry name" value="RNA_pol_sigma_r3/r4-like"/>
</dbReference>
<dbReference type="InterPro" id="IPR039425">
    <property type="entry name" value="RNA_pol_sigma-70-like"/>
</dbReference>
<feature type="domain" description="RNA polymerase sigma-70 region 2" evidence="5">
    <location>
        <begin position="9"/>
        <end position="76"/>
    </location>
</feature>
<dbReference type="Proteomes" id="UP000295263">
    <property type="component" value="Unassembled WGS sequence"/>
</dbReference>
<dbReference type="InterPro" id="IPR013325">
    <property type="entry name" value="RNA_pol_sigma_r2"/>
</dbReference>
<keyword evidence="4" id="KW-0804">Transcription</keyword>
<name>A0ABD7QF45_RAOOR</name>
<dbReference type="Gene3D" id="1.10.1740.10">
    <property type="match status" value="1"/>
</dbReference>
<evidence type="ECO:0000313" key="8">
    <source>
        <dbReference type="Proteomes" id="UP000295263"/>
    </source>
</evidence>
<sequence>MSNIELQVLFERHAQPLLAYLKSQLHDAQLADDLMQESFARLFEHYPQGKIQDSESYLFRTARNLLFDHYRQLQRRQTMAFSDDEMAHFPSDDPGAEQRAIDQQQVEQIVGQLLSLPERTQAIFRLSRLEGVPQAEIATRLGVSLSTVEKHLAQALATLMCGIQK</sequence>
<comment type="similarity">
    <text evidence="1">Belongs to the sigma-70 factor family. ECF subfamily.</text>
</comment>
<dbReference type="PANTHER" id="PTHR43133">
    <property type="entry name" value="RNA POLYMERASE ECF-TYPE SIGMA FACTO"/>
    <property type="match status" value="1"/>
</dbReference>
<organism evidence="7 8">
    <name type="scientific">Raoultella ornithinolytica</name>
    <name type="common">Klebsiella ornithinolytica</name>
    <dbReference type="NCBI Taxonomy" id="54291"/>
    <lineage>
        <taxon>Bacteria</taxon>
        <taxon>Pseudomonadati</taxon>
        <taxon>Pseudomonadota</taxon>
        <taxon>Gammaproteobacteria</taxon>
        <taxon>Enterobacterales</taxon>
        <taxon>Enterobacteriaceae</taxon>
        <taxon>Klebsiella/Raoultella group</taxon>
        <taxon>Raoultella</taxon>
    </lineage>
</organism>
<dbReference type="Pfam" id="PF08281">
    <property type="entry name" value="Sigma70_r4_2"/>
    <property type="match status" value="1"/>
</dbReference>
<dbReference type="Gene3D" id="1.10.10.10">
    <property type="entry name" value="Winged helix-like DNA-binding domain superfamily/Winged helix DNA-binding domain"/>
    <property type="match status" value="1"/>
</dbReference>
<evidence type="ECO:0000313" key="7">
    <source>
        <dbReference type="EMBL" id="TCQ71591.1"/>
    </source>
</evidence>
<evidence type="ECO:0000256" key="4">
    <source>
        <dbReference type="ARBA" id="ARBA00023163"/>
    </source>
</evidence>
<keyword evidence="2" id="KW-0805">Transcription regulation</keyword>
<dbReference type="SUPFAM" id="SSF88946">
    <property type="entry name" value="Sigma2 domain of RNA polymerase sigma factors"/>
    <property type="match status" value="1"/>
</dbReference>
<dbReference type="Pfam" id="PF04542">
    <property type="entry name" value="Sigma70_r2"/>
    <property type="match status" value="1"/>
</dbReference>
<keyword evidence="3" id="KW-0731">Sigma factor</keyword>
<dbReference type="InterPro" id="IPR036388">
    <property type="entry name" value="WH-like_DNA-bd_sf"/>
</dbReference>
<dbReference type="SUPFAM" id="SSF88659">
    <property type="entry name" value="Sigma3 and sigma4 domains of RNA polymerase sigma factors"/>
    <property type="match status" value="1"/>
</dbReference>